<evidence type="ECO:0000313" key="2">
    <source>
        <dbReference type="Proteomes" id="UP000267250"/>
    </source>
</evidence>
<dbReference type="AlphaFoldDB" id="A0A3Q9HRW4"/>
<evidence type="ECO:0000313" key="1">
    <source>
        <dbReference type="EMBL" id="AZR74351.1"/>
    </source>
</evidence>
<name>A0A3Q9HRW4_9FIRM</name>
<dbReference type="Proteomes" id="UP000267250">
    <property type="component" value="Chromosome"/>
</dbReference>
<sequence length="111" mass="12841">MSGTFRQPVFGLKELLIPGPWPNENVTEEEARRLLVLHILKAYGIAGRSHIAYITGLPSKKVEEALEYHRKQGLATTASIEGIRGQWWVIPDWQMVIEKNNNHRKYHYSFL</sequence>
<dbReference type="Pfam" id="PF06224">
    <property type="entry name" value="AlkZ-like"/>
    <property type="match status" value="1"/>
</dbReference>
<dbReference type="KEGG" id="aft:BBF96_13715"/>
<dbReference type="InterPro" id="IPR009351">
    <property type="entry name" value="AlkZ-like"/>
</dbReference>
<protein>
    <submittedName>
        <fullName evidence="1">Uncharacterized protein</fullName>
    </submittedName>
</protein>
<gene>
    <name evidence="1" type="ORF">BBF96_13715</name>
</gene>
<accession>A0A3Q9HRW4</accession>
<reference evidence="1 2" key="1">
    <citation type="submission" date="2016-07" db="EMBL/GenBank/DDBJ databases">
        <title>Genome and transcriptome analysis of iron-reducing fermentative bacteria Anoxybacter fermentans.</title>
        <authorList>
            <person name="Zeng X."/>
            <person name="Shao Z."/>
        </authorList>
    </citation>
    <scope>NUCLEOTIDE SEQUENCE [LARGE SCALE GENOMIC DNA]</scope>
    <source>
        <strain evidence="1 2">DY22613</strain>
    </source>
</reference>
<proteinExistence type="predicted"/>
<dbReference type="EMBL" id="CP016379">
    <property type="protein sequence ID" value="AZR74351.1"/>
    <property type="molecule type" value="Genomic_DNA"/>
</dbReference>
<organism evidence="1 2">
    <name type="scientific">Anoxybacter fermentans</name>
    <dbReference type="NCBI Taxonomy" id="1323375"/>
    <lineage>
        <taxon>Bacteria</taxon>
        <taxon>Bacillati</taxon>
        <taxon>Bacillota</taxon>
        <taxon>Clostridia</taxon>
        <taxon>Halanaerobiales</taxon>
        <taxon>Anoxybacter</taxon>
    </lineage>
</organism>
<keyword evidence="2" id="KW-1185">Reference proteome</keyword>